<keyword evidence="1" id="KW-1133">Transmembrane helix</keyword>
<dbReference type="RefSeq" id="WP_068241427.1">
    <property type="nucleotide sequence ID" value="NZ_LPUY01000041.1"/>
</dbReference>
<comment type="caution">
    <text evidence="2">The sequence shown here is derived from an EMBL/GenBank/DDBJ whole genome shotgun (WGS) entry which is preliminary data.</text>
</comment>
<keyword evidence="3" id="KW-1185">Reference proteome</keyword>
<accession>A0A132C0D0</accession>
<gene>
    <name evidence="2" type="ORF">TRIHO_12840</name>
</gene>
<evidence type="ECO:0000256" key="1">
    <source>
        <dbReference type="SAM" id="Phobius"/>
    </source>
</evidence>
<proteinExistence type="predicted"/>
<reference evidence="2 3" key="1">
    <citation type="submission" date="2015-12" db="EMBL/GenBank/DDBJ databases">
        <title>Genome sequence of the marine Rhodobacteraceae strain O3.65, Candidatus Tritonibacter horizontis.</title>
        <authorList>
            <person name="Poehlein A."/>
            <person name="Giebel H.A."/>
            <person name="Voget S."/>
            <person name="Brinkhoff T."/>
        </authorList>
    </citation>
    <scope>NUCLEOTIDE SEQUENCE [LARGE SCALE GENOMIC DNA]</scope>
    <source>
        <strain evidence="2 3">O3.65</strain>
    </source>
</reference>
<keyword evidence="1" id="KW-0812">Transmembrane</keyword>
<dbReference type="Proteomes" id="UP000068382">
    <property type="component" value="Unassembled WGS sequence"/>
</dbReference>
<sequence>MPDPAPTRPPAHAFRYHRDARTRGALIGLALWLLALVALWAIFHARGWTLVILALPTLPALWELWRNPVAWLVIDDHSLRWQCPRSTAEFAVPEIDHVLLVTRWDFSIRATVHSRLGTHHRIPPHVTPKAAALESALRSHGIPVKTQHFTVL</sequence>
<dbReference type="PATRIC" id="fig|1768241.3.peg.1346"/>
<dbReference type="EMBL" id="LPUY01000041">
    <property type="protein sequence ID" value="KUP93792.1"/>
    <property type="molecule type" value="Genomic_DNA"/>
</dbReference>
<protein>
    <submittedName>
        <fullName evidence="2">Uncharacterized protein</fullName>
    </submittedName>
</protein>
<feature type="transmembrane region" description="Helical" evidence="1">
    <location>
        <begin position="24"/>
        <end position="42"/>
    </location>
</feature>
<evidence type="ECO:0000313" key="3">
    <source>
        <dbReference type="Proteomes" id="UP000068382"/>
    </source>
</evidence>
<dbReference type="AlphaFoldDB" id="A0A132C0D0"/>
<keyword evidence="1" id="KW-0472">Membrane</keyword>
<name>A0A132C0D0_9RHOB</name>
<evidence type="ECO:0000313" key="2">
    <source>
        <dbReference type="EMBL" id="KUP93792.1"/>
    </source>
</evidence>
<organism evidence="2 3">
    <name type="scientific">Tritonibacter horizontis</name>
    <dbReference type="NCBI Taxonomy" id="1768241"/>
    <lineage>
        <taxon>Bacteria</taxon>
        <taxon>Pseudomonadati</taxon>
        <taxon>Pseudomonadota</taxon>
        <taxon>Alphaproteobacteria</taxon>
        <taxon>Rhodobacterales</taxon>
        <taxon>Paracoccaceae</taxon>
        <taxon>Tritonibacter</taxon>
    </lineage>
</organism>